<dbReference type="EMBL" id="AP025698">
    <property type="protein sequence ID" value="BDH79835.1"/>
    <property type="molecule type" value="Genomic_DNA"/>
</dbReference>
<accession>A0ABN6PC84</accession>
<dbReference type="GeneID" id="71965740"/>
<protein>
    <submittedName>
        <fullName evidence="1">Uncharacterized protein</fullName>
    </submittedName>
</protein>
<proteinExistence type="predicted"/>
<gene>
    <name evidence="1" type="ORF">MTTB_12140</name>
</gene>
<name>A0ABN6PC84_9EURY</name>
<organism evidence="1 2">
    <name type="scientific">Methanothermobacter tenebrarum</name>
    <dbReference type="NCBI Taxonomy" id="680118"/>
    <lineage>
        <taxon>Archaea</taxon>
        <taxon>Methanobacteriati</taxon>
        <taxon>Methanobacteriota</taxon>
        <taxon>Methanomada group</taxon>
        <taxon>Methanobacteria</taxon>
        <taxon>Methanobacteriales</taxon>
        <taxon>Methanobacteriaceae</taxon>
        <taxon>Methanothermobacter</taxon>
    </lineage>
</organism>
<reference evidence="1 2" key="1">
    <citation type="submission" date="2022-04" db="EMBL/GenBank/DDBJ databases">
        <title>Complete genome of Methanothermobacter tenebrarum strain RMAS.</title>
        <authorList>
            <person name="Nakamura K."/>
            <person name="Oshima K."/>
            <person name="Hattori M."/>
            <person name="Kamagata Y."/>
            <person name="Takamizawa K."/>
        </authorList>
    </citation>
    <scope>NUCLEOTIDE SEQUENCE [LARGE SCALE GENOMIC DNA]</scope>
    <source>
        <strain evidence="1 2">RMAS</strain>
    </source>
</reference>
<sequence>MLNRIEAKELQDKLIILYKFISHQKHLKGFFDYAPPIKSEAVRRLLKSPGSEEIIKEAILELERIINFRVEKSEDLFHHILNKEDVEFIAKRYGMRDSWDLNKLDIEKLIRRI</sequence>
<keyword evidence="2" id="KW-1185">Reference proteome</keyword>
<evidence type="ECO:0000313" key="2">
    <source>
        <dbReference type="Proteomes" id="UP000831817"/>
    </source>
</evidence>
<dbReference type="Proteomes" id="UP000831817">
    <property type="component" value="Chromosome"/>
</dbReference>
<dbReference type="RefSeq" id="WP_248564152.1">
    <property type="nucleotide sequence ID" value="NZ_AP025698.1"/>
</dbReference>
<evidence type="ECO:0000313" key="1">
    <source>
        <dbReference type="EMBL" id="BDH79835.1"/>
    </source>
</evidence>